<keyword evidence="3" id="KW-1185">Reference proteome</keyword>
<feature type="signal peptide" evidence="1">
    <location>
        <begin position="1"/>
        <end position="21"/>
    </location>
</feature>
<dbReference type="Proteomes" id="UP001431181">
    <property type="component" value="Unassembled WGS sequence"/>
</dbReference>
<comment type="caution">
    <text evidence="2">The sequence shown here is derived from an EMBL/GenBank/DDBJ whole genome shotgun (WGS) entry which is preliminary data.</text>
</comment>
<dbReference type="Pfam" id="PF07433">
    <property type="entry name" value="DUF1513"/>
    <property type="match status" value="1"/>
</dbReference>
<protein>
    <submittedName>
        <fullName evidence="2">DUF1513 domain-containing protein</fullName>
    </submittedName>
</protein>
<organism evidence="2 3">
    <name type="scientific">Marinomonas rhodophyticola</name>
    <dbReference type="NCBI Taxonomy" id="2992803"/>
    <lineage>
        <taxon>Bacteria</taxon>
        <taxon>Pseudomonadati</taxon>
        <taxon>Pseudomonadota</taxon>
        <taxon>Gammaproteobacteria</taxon>
        <taxon>Oceanospirillales</taxon>
        <taxon>Oceanospirillaceae</taxon>
        <taxon>Marinomonas</taxon>
    </lineage>
</organism>
<proteinExistence type="predicted"/>
<accession>A0ABT3KN33</accession>
<keyword evidence="1" id="KW-0732">Signal</keyword>
<evidence type="ECO:0000256" key="1">
    <source>
        <dbReference type="SAM" id="SignalP"/>
    </source>
</evidence>
<evidence type="ECO:0000313" key="2">
    <source>
        <dbReference type="EMBL" id="MCW4631576.1"/>
    </source>
</evidence>
<sequence length="189" mass="21285">MLSRRSFLLLSGALITTSSWAALSQQKTGDTLYASAYSLDKNTHFFGLFNDEGTILWTAPLPHRSHAPVVHPNQSIVGIVGRRPGFFIDFFDVSSNQRIKRIEPSKDHHFYGHALFSADGTQLITQENYYPTGEGRIFIRDWPSGNILQSFNSNGIGPHESVFLNDQVLIIANGGLHDPPKRRQRYFKP</sequence>
<dbReference type="RefSeq" id="WP_265220890.1">
    <property type="nucleotide sequence ID" value="NZ_JAPEUL010000012.1"/>
</dbReference>
<dbReference type="SUPFAM" id="SSF75011">
    <property type="entry name" value="3-carboxy-cis,cis-mucoante lactonizing enzyme"/>
    <property type="match status" value="1"/>
</dbReference>
<name>A0ABT3KN33_9GAMM</name>
<evidence type="ECO:0000313" key="3">
    <source>
        <dbReference type="Proteomes" id="UP001431181"/>
    </source>
</evidence>
<gene>
    <name evidence="2" type="ORF">ONZ52_22885</name>
</gene>
<dbReference type="EMBL" id="JAPEUL010000012">
    <property type="protein sequence ID" value="MCW4631576.1"/>
    <property type="molecule type" value="Genomic_DNA"/>
</dbReference>
<reference evidence="2" key="1">
    <citation type="submission" date="2022-11" db="EMBL/GenBank/DDBJ databases">
        <title>Marinomonas sp. nov., isolated from marine algae.</title>
        <authorList>
            <person name="Choi D.G."/>
            <person name="Kim J.M."/>
            <person name="Lee J.K."/>
            <person name="Baek J.H."/>
            <person name="Jeon C.O."/>
        </authorList>
    </citation>
    <scope>NUCLEOTIDE SEQUENCE</scope>
    <source>
        <strain evidence="2">KJ51-3</strain>
    </source>
</reference>
<feature type="chain" id="PRO_5045488957" evidence="1">
    <location>
        <begin position="22"/>
        <end position="189"/>
    </location>
</feature>
<dbReference type="InterPro" id="IPR008311">
    <property type="entry name" value="UCP028101"/>
</dbReference>